<evidence type="ECO:0000259" key="2">
    <source>
        <dbReference type="Pfam" id="PF22675"/>
    </source>
</evidence>
<name>A0ABN9WLN1_9DINO</name>
<feature type="compositionally biased region" description="Low complexity" evidence="1">
    <location>
        <begin position="184"/>
        <end position="195"/>
    </location>
</feature>
<feature type="domain" description="KHDC4/BBP-like KH-domain type I" evidence="2">
    <location>
        <begin position="353"/>
        <end position="421"/>
    </location>
</feature>
<proteinExistence type="predicted"/>
<feature type="compositionally biased region" description="Polar residues" evidence="1">
    <location>
        <begin position="68"/>
        <end position="78"/>
    </location>
</feature>
<feature type="region of interest" description="Disordered" evidence="1">
    <location>
        <begin position="311"/>
        <end position="331"/>
    </location>
</feature>
<comment type="caution">
    <text evidence="3">The sequence shown here is derived from an EMBL/GenBank/DDBJ whole genome shotgun (WGS) entry which is preliminary data.</text>
</comment>
<dbReference type="Pfam" id="PF22675">
    <property type="entry name" value="KH-I_KHDC4-BBP"/>
    <property type="match status" value="1"/>
</dbReference>
<reference evidence="3" key="1">
    <citation type="submission" date="2023-10" db="EMBL/GenBank/DDBJ databases">
        <authorList>
            <person name="Chen Y."/>
            <person name="Shah S."/>
            <person name="Dougan E. K."/>
            <person name="Thang M."/>
            <person name="Chan C."/>
        </authorList>
    </citation>
    <scope>NUCLEOTIDE SEQUENCE [LARGE SCALE GENOMIC DNA]</scope>
</reference>
<evidence type="ECO:0000313" key="4">
    <source>
        <dbReference type="Proteomes" id="UP001189429"/>
    </source>
</evidence>
<dbReference type="PANTHER" id="PTHR15744:SF0">
    <property type="entry name" value="KH HOMOLOGY DOMAIN-CONTAINING PROTEIN 4"/>
    <property type="match status" value="1"/>
</dbReference>
<dbReference type="EMBL" id="CAUYUJ010018795">
    <property type="protein sequence ID" value="CAK0886378.1"/>
    <property type="molecule type" value="Genomic_DNA"/>
</dbReference>
<evidence type="ECO:0000313" key="3">
    <source>
        <dbReference type="EMBL" id="CAK0886378.1"/>
    </source>
</evidence>
<feature type="region of interest" description="Disordered" evidence="1">
    <location>
        <begin position="507"/>
        <end position="532"/>
    </location>
</feature>
<gene>
    <name evidence="3" type="ORF">PCOR1329_LOCUS67742</name>
</gene>
<dbReference type="InterPro" id="IPR055256">
    <property type="entry name" value="KH_1_KHDC4/BBP-like"/>
</dbReference>
<keyword evidence="4" id="KW-1185">Reference proteome</keyword>
<protein>
    <recommendedName>
        <fullName evidence="2">KHDC4/BBP-like KH-domain type I domain-containing protein</fullName>
    </recommendedName>
</protein>
<dbReference type="Proteomes" id="UP001189429">
    <property type="component" value="Unassembled WGS sequence"/>
</dbReference>
<sequence>MRPERSFNEDAYGGDPIATSADRGQDAAHQGALESIATSAALGPGPAHQVAFEPAKRPHQRGAATESDWGQRQHQAVQPSGPAAKRPPAAAAAPLALWYRLQARAAPPVPVPRGFCVASRSAAAANEAARRRAAARHAAALQPADAAGHAAAQRAALRDQSATQHATGVQTASVLCATAHQRHAGSAAPPGLQAPQAPPGRWAHVGHHAAQVLQTKSHASSVGQVDQASVSCTLALAEAERNVVEAAQQQEAAGNRRALDPAGEAAVGLPPGLCAAPGAQLQLPIEPSPAQGPARPRAAAVPSAAARCADSAGTAVGHGRAPWQLERRPAEAQGPRPVLRLRLHILLHMKVSGFDLIPRLIGHGGCNTRSISTATGAKVRIRGRGSGHFEGKLQREAPTPLMVAVTAGGGEAAGFVQAVRMTLQERRRPSACTAATIGCATGAPASASAASKRRRSSSWPTCSGTFHGPSLTSRGARSPVWREVPFLPHGARLCSSPLLAFRRAPDPAPRCQGLPPRARPRAACPPRVHRGA</sequence>
<dbReference type="Gene3D" id="3.30.1370.10">
    <property type="entry name" value="K Homology domain, type 1"/>
    <property type="match status" value="1"/>
</dbReference>
<dbReference type="InterPro" id="IPR031121">
    <property type="entry name" value="RIK/BLOM7"/>
</dbReference>
<accession>A0ABN9WLN1</accession>
<feature type="region of interest" description="Disordered" evidence="1">
    <location>
        <begin position="1"/>
        <end position="88"/>
    </location>
</feature>
<dbReference type="SUPFAM" id="SSF54791">
    <property type="entry name" value="Eukaryotic type KH-domain (KH-domain type I)"/>
    <property type="match status" value="1"/>
</dbReference>
<evidence type="ECO:0000256" key="1">
    <source>
        <dbReference type="SAM" id="MobiDB-lite"/>
    </source>
</evidence>
<organism evidence="3 4">
    <name type="scientific">Prorocentrum cordatum</name>
    <dbReference type="NCBI Taxonomy" id="2364126"/>
    <lineage>
        <taxon>Eukaryota</taxon>
        <taxon>Sar</taxon>
        <taxon>Alveolata</taxon>
        <taxon>Dinophyceae</taxon>
        <taxon>Prorocentrales</taxon>
        <taxon>Prorocentraceae</taxon>
        <taxon>Prorocentrum</taxon>
    </lineage>
</organism>
<feature type="region of interest" description="Disordered" evidence="1">
    <location>
        <begin position="181"/>
        <end position="208"/>
    </location>
</feature>
<dbReference type="PANTHER" id="PTHR15744">
    <property type="entry name" value="BLOM7"/>
    <property type="match status" value="1"/>
</dbReference>
<dbReference type="InterPro" id="IPR036612">
    <property type="entry name" value="KH_dom_type_1_sf"/>
</dbReference>
<feature type="region of interest" description="Disordered" evidence="1">
    <location>
        <begin position="444"/>
        <end position="464"/>
    </location>
</feature>